<evidence type="ECO:0000259" key="1">
    <source>
        <dbReference type="Pfam" id="PF13228"/>
    </source>
</evidence>
<gene>
    <name evidence="2" type="ORF">E1218_33370</name>
</gene>
<dbReference type="OrthoDB" id="3030at2"/>
<proteinExistence type="predicted"/>
<protein>
    <submittedName>
        <fullName evidence="2">DUF4037 domain-containing protein</fullName>
    </submittedName>
</protein>
<comment type="caution">
    <text evidence="2">The sequence shown here is derived from an EMBL/GenBank/DDBJ whole genome shotgun (WGS) entry which is preliminary data.</text>
</comment>
<keyword evidence="3" id="KW-1185">Reference proteome</keyword>
<dbReference type="AlphaFoldDB" id="A0A4R4WFJ9"/>
<accession>A0A4R4WFJ9</accession>
<dbReference type="Pfam" id="PF13228">
    <property type="entry name" value="DUF4037"/>
    <property type="match status" value="1"/>
</dbReference>
<dbReference type="EMBL" id="SMKR01000237">
    <property type="protein sequence ID" value="TDD14235.1"/>
    <property type="molecule type" value="Genomic_DNA"/>
</dbReference>
<evidence type="ECO:0000313" key="3">
    <source>
        <dbReference type="Proteomes" id="UP000295172"/>
    </source>
</evidence>
<dbReference type="Proteomes" id="UP000295172">
    <property type="component" value="Unassembled WGS sequence"/>
</dbReference>
<sequence>MRCAAWVRSTRGVCRQRNPVVGRCGVRHYRSVEDGRVLARRYYDDVVRPLIGKKWPGLPHAAGRLGSGSDVLGLDDETSRDHDWGLRLSLLVDGAVVDEINAYLAAELPATYAGLPTRFPFTGQTEAIHHVDVSSVEGFVTARLGVDPRQGLSTIDWLTMSGQSVLEVVGGPVFVDQPGDITAVRDRLQWYPDDVWRYVVACDWTRLAEEMPLMSRAGELGDDLGSRVIAARLVDVAVHLAFLVERRWPPYSKWRGTMFARLPCAREVGEPLRKTLKADHWRYRQQQLARALDHLLSRQRAAGLPAPGPATVDFWDRPYLHPNSAIIDELLASAPDLPRGRGSIEQRTDNVQVLVDPAARRAAITQP</sequence>
<dbReference type="InterPro" id="IPR025117">
    <property type="entry name" value="DUF4037"/>
</dbReference>
<name>A0A4R4WFJ9_9ACTN</name>
<reference evidence="2 3" key="1">
    <citation type="submission" date="2019-02" db="EMBL/GenBank/DDBJ databases">
        <title>Draft genome sequences of novel Actinobacteria.</title>
        <authorList>
            <person name="Sahin N."/>
            <person name="Ay H."/>
            <person name="Saygin H."/>
        </authorList>
    </citation>
    <scope>NUCLEOTIDE SEQUENCE [LARGE SCALE GENOMIC DNA]</scope>
    <source>
        <strain evidence="2 3">16K104</strain>
    </source>
</reference>
<feature type="domain" description="DUF4037" evidence="1">
    <location>
        <begin position="157"/>
        <end position="254"/>
    </location>
</feature>
<evidence type="ECO:0000313" key="2">
    <source>
        <dbReference type="EMBL" id="TDD14235.1"/>
    </source>
</evidence>
<organism evidence="2 3">
    <name type="scientific">Kribbella turkmenica</name>
    <dbReference type="NCBI Taxonomy" id="2530375"/>
    <lineage>
        <taxon>Bacteria</taxon>
        <taxon>Bacillati</taxon>
        <taxon>Actinomycetota</taxon>
        <taxon>Actinomycetes</taxon>
        <taxon>Propionibacteriales</taxon>
        <taxon>Kribbellaceae</taxon>
        <taxon>Kribbella</taxon>
    </lineage>
</organism>